<evidence type="ECO:0000256" key="4">
    <source>
        <dbReference type="ARBA" id="ARBA00022753"/>
    </source>
</evidence>
<dbReference type="Pfam" id="PF16854">
    <property type="entry name" value="VPS53_C"/>
    <property type="match status" value="1"/>
</dbReference>
<dbReference type="GO" id="GO:0042147">
    <property type="term" value="P:retrograde transport, endosome to Golgi"/>
    <property type="evidence" value="ECO:0007669"/>
    <property type="project" value="InterPro"/>
</dbReference>
<dbReference type="GO" id="GO:0000938">
    <property type="term" value="C:GARP complex"/>
    <property type="evidence" value="ECO:0007669"/>
    <property type="project" value="InterPro"/>
</dbReference>
<dbReference type="PANTHER" id="PTHR12820">
    <property type="entry name" value="VACUOLAR SORTING PROTEIN 53"/>
    <property type="match status" value="1"/>
</dbReference>
<comment type="subcellular location">
    <subcellularLocation>
        <location evidence="2">Endosome membrane</location>
        <topology evidence="2">Peripheral membrane protein</topology>
    </subcellularLocation>
    <subcellularLocation>
        <location evidence="1">Golgi apparatus</location>
        <location evidence="1">trans-Golgi network membrane</location>
        <topology evidence="1">Peripheral membrane protein</topology>
    </subcellularLocation>
</comment>
<keyword evidence="5" id="KW-0333">Golgi apparatus</keyword>
<accession>A0A8S1ZJ87</accession>
<feature type="domain" description="Vps53 N-terminal" evidence="8">
    <location>
        <begin position="6"/>
        <end position="143"/>
    </location>
</feature>
<dbReference type="InterPro" id="IPR039766">
    <property type="entry name" value="Vps53"/>
</dbReference>
<protein>
    <recommendedName>
        <fullName evidence="12">Vps53 N-terminal domain-containing protein</fullName>
    </recommendedName>
</protein>
<comment type="similarity">
    <text evidence="3">Belongs to the VPS53 family.</text>
</comment>
<reference evidence="10" key="1">
    <citation type="submission" date="2021-01" db="EMBL/GenBank/DDBJ databases">
        <authorList>
            <person name="Bezrukov I."/>
        </authorList>
    </citation>
    <scope>NUCLEOTIDE SEQUENCE</scope>
</reference>
<evidence type="ECO:0000313" key="10">
    <source>
        <dbReference type="EMBL" id="CAE5959883.1"/>
    </source>
</evidence>
<dbReference type="Pfam" id="PF04100">
    <property type="entry name" value="Vps53_N"/>
    <property type="match status" value="1"/>
</dbReference>
<evidence type="ECO:0000256" key="6">
    <source>
        <dbReference type="ARBA" id="ARBA00023136"/>
    </source>
</evidence>
<dbReference type="GO" id="GO:0005829">
    <property type="term" value="C:cytosol"/>
    <property type="evidence" value="ECO:0007669"/>
    <property type="project" value="GOC"/>
</dbReference>
<feature type="coiled-coil region" evidence="7">
    <location>
        <begin position="126"/>
        <end position="153"/>
    </location>
</feature>
<keyword evidence="6" id="KW-0472">Membrane</keyword>
<evidence type="ECO:0000259" key="8">
    <source>
        <dbReference type="Pfam" id="PF04100"/>
    </source>
</evidence>
<dbReference type="GO" id="GO:0010008">
    <property type="term" value="C:endosome membrane"/>
    <property type="evidence" value="ECO:0007669"/>
    <property type="project" value="UniProtKB-SubCell"/>
</dbReference>
<evidence type="ECO:0000256" key="5">
    <source>
        <dbReference type="ARBA" id="ARBA00023034"/>
    </source>
</evidence>
<dbReference type="PANTHER" id="PTHR12820:SF0">
    <property type="entry name" value="VACUOLAR PROTEIN SORTING-ASSOCIATED PROTEIN 53 HOMOLOG"/>
    <property type="match status" value="1"/>
</dbReference>
<sequence length="386" mass="42804">MDKSSGLVFINQIFPAEASIFGVEPFMLKIHNEIRRVDANILAAIRQQGNSGTRAKENLIDATCAAEELSHKIQEIKSKAELTKAMLHNICRDIKRLDFAKKNITTAVTALSRLTMLVFAVEQLQVMTSKRQYKEAATQVEELKRTLEFEMELGMKFGGGGSFGDDTKEIGGGGNNSQKVEETWDIEEESQTNILSSSIQLALTLGPRFYANIFRCKHISETGAQQMLLDAHDMKMILLKVPSLARQTATAGYAEFVNHQMKRAEEVLKVIASPIVSMVDTYHALFPEGIPMEFQRILELKLSSRVYLMISKIIAQETHNSRVAATMPEEPAPPLAVANPGAAVGFIANSEEVLTRAAEAATTSFMKLYSVTETAKDRPFRKLFNA</sequence>
<dbReference type="EMBL" id="LR999451">
    <property type="protein sequence ID" value="CAE5959883.1"/>
    <property type="molecule type" value="Genomic_DNA"/>
</dbReference>
<gene>
    <name evidence="10" type="ORF">AARE701A_LOCUS3363</name>
</gene>
<evidence type="ECO:0000256" key="2">
    <source>
        <dbReference type="ARBA" id="ARBA00004481"/>
    </source>
</evidence>
<keyword evidence="7" id="KW-0175">Coiled coil</keyword>
<dbReference type="Proteomes" id="UP000682877">
    <property type="component" value="Chromosome 1"/>
</dbReference>
<dbReference type="AlphaFoldDB" id="A0A8S1ZJ87"/>
<name>A0A8S1ZJ87_ARAAE</name>
<proteinExistence type="inferred from homology"/>
<evidence type="ECO:0000256" key="3">
    <source>
        <dbReference type="ARBA" id="ARBA00008628"/>
    </source>
</evidence>
<dbReference type="InterPro" id="IPR007234">
    <property type="entry name" value="Vps53_N"/>
</dbReference>
<dbReference type="InterPro" id="IPR031745">
    <property type="entry name" value="Vps53_C"/>
</dbReference>
<evidence type="ECO:0000256" key="7">
    <source>
        <dbReference type="SAM" id="Coils"/>
    </source>
</evidence>
<evidence type="ECO:0000256" key="1">
    <source>
        <dbReference type="ARBA" id="ARBA00004150"/>
    </source>
</evidence>
<evidence type="ECO:0000259" key="9">
    <source>
        <dbReference type="Pfam" id="PF16854"/>
    </source>
</evidence>
<evidence type="ECO:0008006" key="12">
    <source>
        <dbReference type="Google" id="ProtNLM"/>
    </source>
</evidence>
<feature type="domain" description="Vps53 C-terminal" evidence="9">
    <location>
        <begin position="226"/>
        <end position="301"/>
    </location>
</feature>
<keyword evidence="4" id="KW-0967">Endosome</keyword>
<evidence type="ECO:0000313" key="11">
    <source>
        <dbReference type="Proteomes" id="UP000682877"/>
    </source>
</evidence>
<keyword evidence="11" id="KW-1185">Reference proteome</keyword>
<organism evidence="10 11">
    <name type="scientific">Arabidopsis arenosa</name>
    <name type="common">Sand rock-cress</name>
    <name type="synonym">Cardaminopsis arenosa</name>
    <dbReference type="NCBI Taxonomy" id="38785"/>
    <lineage>
        <taxon>Eukaryota</taxon>
        <taxon>Viridiplantae</taxon>
        <taxon>Streptophyta</taxon>
        <taxon>Embryophyta</taxon>
        <taxon>Tracheophyta</taxon>
        <taxon>Spermatophyta</taxon>
        <taxon>Magnoliopsida</taxon>
        <taxon>eudicotyledons</taxon>
        <taxon>Gunneridae</taxon>
        <taxon>Pentapetalae</taxon>
        <taxon>rosids</taxon>
        <taxon>malvids</taxon>
        <taxon>Brassicales</taxon>
        <taxon>Brassicaceae</taxon>
        <taxon>Camelineae</taxon>
        <taxon>Arabidopsis</taxon>
    </lineage>
</organism>